<evidence type="ECO:0000256" key="2">
    <source>
        <dbReference type="SAM" id="SignalP"/>
    </source>
</evidence>
<dbReference type="EMBL" id="CAUYUE010000010">
    <property type="protein sequence ID" value="CAK0784393.1"/>
    <property type="molecule type" value="Genomic_DNA"/>
</dbReference>
<evidence type="ECO:0000259" key="3">
    <source>
        <dbReference type="Pfam" id="PF00082"/>
    </source>
</evidence>
<keyword evidence="6" id="KW-1185">Reference proteome</keyword>
<evidence type="ECO:0000256" key="1">
    <source>
        <dbReference type="PROSITE-ProRule" id="PRU01240"/>
    </source>
</evidence>
<dbReference type="Pfam" id="PF22148">
    <property type="entry name" value="Fervidolysin_NPro-like"/>
    <property type="match status" value="1"/>
</dbReference>
<dbReference type="AlphaFoldDB" id="A0AAV1IET1"/>
<feature type="active site" description="Charge relay system" evidence="1">
    <location>
        <position position="238"/>
    </location>
</feature>
<dbReference type="InterPro" id="IPR000209">
    <property type="entry name" value="Peptidase_S8/S53_dom"/>
</dbReference>
<evidence type="ECO:0000259" key="4">
    <source>
        <dbReference type="Pfam" id="PF22148"/>
    </source>
</evidence>
<dbReference type="GO" id="GO:0006508">
    <property type="term" value="P:proteolysis"/>
    <property type="evidence" value="ECO:0007669"/>
    <property type="project" value="UniProtKB-KW"/>
</dbReference>
<keyword evidence="1" id="KW-0645">Protease</keyword>
<name>A0AAV1IET1_9CHLO</name>
<feature type="signal peptide" evidence="2">
    <location>
        <begin position="1"/>
        <end position="20"/>
    </location>
</feature>
<feature type="active site" description="Charge relay system" evidence="1">
    <location>
        <position position="185"/>
    </location>
</feature>
<feature type="domain" description="Fervidolysin-like N-terminal prodomain" evidence="4">
    <location>
        <begin position="72"/>
        <end position="143"/>
    </location>
</feature>
<evidence type="ECO:0000313" key="6">
    <source>
        <dbReference type="Proteomes" id="UP001314263"/>
    </source>
</evidence>
<protein>
    <recommendedName>
        <fullName evidence="7">Subtilisin</fullName>
    </recommendedName>
</protein>
<feature type="active site" description="Charge relay system" evidence="1">
    <location>
        <position position="393"/>
    </location>
</feature>
<dbReference type="Proteomes" id="UP001314263">
    <property type="component" value="Unassembled WGS sequence"/>
</dbReference>
<sequence length="504" mass="53186">MRVLWIIAWAWVSAAALAAAEEADSNLAKPESATWSSQSSNRTAVATIPAVEQLAAALLNITRPTDMPLRLQHKPGRLMVKFKELYGNNYSAVAQLVNDWAGIDLVKVLPGTGIAVVNVNGSYSDQAMVASLANSELVDFAEMDYLMRGDGSISAIPANLQRMQVDQVWQQYTAGNCGVVVCHIDSGTHWNANNWYNAGEYGGIPLVDDDGNGVIDDFWGANFLNSQRSNDSWDTAGHGTGTSCALGCPNDGSTGTGLGIALKVAIMPCKAMSDTLDIPYSGAVACIEWCKTNFENIASMGGRQKTGIYTAAWGSDNAYDSGTLKAAIQRVDSAGRTRAFFTASAGNAQSANHVPASLGLSNIISLTYSDDSDTIKGNKGPWVDVSMDVGSTSDAAGAGGGFAALMVAANPSLTPEQMKAAMIAGADSVPSMQGQLVSNGRFDALKAFQYLEGLGLVRKATSPPDLSHQCNPFQVWYPPYPEGQAACAIQGSRAQCWNSYSSQV</sequence>
<keyword evidence="2" id="KW-0732">Signal</keyword>
<gene>
    <name evidence="5" type="ORF">CVIRNUC_007597</name>
</gene>
<feature type="chain" id="PRO_5044010237" description="Subtilisin" evidence="2">
    <location>
        <begin position="21"/>
        <end position="504"/>
    </location>
</feature>
<evidence type="ECO:0008006" key="7">
    <source>
        <dbReference type="Google" id="ProtNLM"/>
    </source>
</evidence>
<dbReference type="Pfam" id="PF00082">
    <property type="entry name" value="Peptidase_S8"/>
    <property type="match status" value="1"/>
</dbReference>
<accession>A0AAV1IET1</accession>
<feature type="domain" description="Peptidase S8/S53" evidence="3">
    <location>
        <begin position="178"/>
        <end position="370"/>
    </location>
</feature>
<dbReference type="SUPFAM" id="SSF52743">
    <property type="entry name" value="Subtilisin-like"/>
    <property type="match status" value="1"/>
</dbReference>
<dbReference type="InterPro" id="IPR036852">
    <property type="entry name" value="Peptidase_S8/S53_dom_sf"/>
</dbReference>
<evidence type="ECO:0000313" key="5">
    <source>
        <dbReference type="EMBL" id="CAK0784393.1"/>
    </source>
</evidence>
<comment type="similarity">
    <text evidence="1">Belongs to the peptidase S8 family.</text>
</comment>
<keyword evidence="1" id="KW-0720">Serine protease</keyword>
<proteinExistence type="inferred from homology"/>
<dbReference type="PROSITE" id="PS51892">
    <property type="entry name" value="SUBTILASE"/>
    <property type="match status" value="1"/>
</dbReference>
<organism evidence="5 6">
    <name type="scientific">Coccomyxa viridis</name>
    <dbReference type="NCBI Taxonomy" id="1274662"/>
    <lineage>
        <taxon>Eukaryota</taxon>
        <taxon>Viridiplantae</taxon>
        <taxon>Chlorophyta</taxon>
        <taxon>core chlorophytes</taxon>
        <taxon>Trebouxiophyceae</taxon>
        <taxon>Trebouxiophyceae incertae sedis</taxon>
        <taxon>Coccomyxaceae</taxon>
        <taxon>Coccomyxa</taxon>
    </lineage>
</organism>
<keyword evidence="1" id="KW-0378">Hydrolase</keyword>
<reference evidence="5 6" key="1">
    <citation type="submission" date="2023-10" db="EMBL/GenBank/DDBJ databases">
        <authorList>
            <person name="Maclean D."/>
            <person name="Macfadyen A."/>
        </authorList>
    </citation>
    <scope>NUCLEOTIDE SEQUENCE [LARGE SCALE GENOMIC DNA]</scope>
</reference>
<dbReference type="GO" id="GO:0004252">
    <property type="term" value="F:serine-type endopeptidase activity"/>
    <property type="evidence" value="ECO:0007669"/>
    <property type="project" value="UniProtKB-UniRule"/>
</dbReference>
<comment type="caution">
    <text evidence="5">The sequence shown here is derived from an EMBL/GenBank/DDBJ whole genome shotgun (WGS) entry which is preliminary data.</text>
</comment>
<dbReference type="Gene3D" id="3.40.50.200">
    <property type="entry name" value="Peptidase S8/S53 domain"/>
    <property type="match status" value="1"/>
</dbReference>
<dbReference type="InterPro" id="IPR054399">
    <property type="entry name" value="Fervidolysin-like_N_prodom"/>
</dbReference>